<reference evidence="2" key="1">
    <citation type="journal article" date="2021" name="PeerJ">
        <title>Extensive microbial diversity within the chicken gut microbiome revealed by metagenomics and culture.</title>
        <authorList>
            <person name="Gilroy R."/>
            <person name="Ravi A."/>
            <person name="Getino M."/>
            <person name="Pursley I."/>
            <person name="Horton D.L."/>
            <person name="Alikhan N.F."/>
            <person name="Baker D."/>
            <person name="Gharbi K."/>
            <person name="Hall N."/>
            <person name="Watson M."/>
            <person name="Adriaenssens E.M."/>
            <person name="Foster-Nyarko E."/>
            <person name="Jarju S."/>
            <person name="Secka A."/>
            <person name="Antonio M."/>
            <person name="Oren A."/>
            <person name="Chaudhuri R.R."/>
            <person name="La Ragione R."/>
            <person name="Hildebrand F."/>
            <person name="Pallen M.J."/>
        </authorList>
    </citation>
    <scope>NUCLEOTIDE SEQUENCE</scope>
    <source>
        <strain evidence="2">ChiHecec3B27-8219</strain>
    </source>
</reference>
<feature type="signal peptide" evidence="1">
    <location>
        <begin position="1"/>
        <end position="20"/>
    </location>
</feature>
<accession>A0A9D2JVX8</accession>
<sequence length="187" mass="20422">MKKILYLALALMLLCMQSCKQNKSAKVIVANDSVAETEVTDSTIYGVCGPGTAMHTLELITDAGDTLSLGIHDETDMVTSPVKGGLMSGDRMAVVTRLGEGGELEAVEVINLTSLLGRWTSIDKNFEIMEGGELKSYAKAEANPWTSWKIVNGKLVFNKDTFDIYQLGADSLYLENDKGIFAYKRIK</sequence>
<organism evidence="2 3">
    <name type="scientific">Candidatus Prevotella avicola</name>
    <dbReference type="NCBI Taxonomy" id="2838738"/>
    <lineage>
        <taxon>Bacteria</taxon>
        <taxon>Pseudomonadati</taxon>
        <taxon>Bacteroidota</taxon>
        <taxon>Bacteroidia</taxon>
        <taxon>Bacteroidales</taxon>
        <taxon>Prevotellaceae</taxon>
        <taxon>Prevotella</taxon>
    </lineage>
</organism>
<evidence type="ECO:0000313" key="2">
    <source>
        <dbReference type="EMBL" id="HIZ68648.1"/>
    </source>
</evidence>
<dbReference type="Proteomes" id="UP000824055">
    <property type="component" value="Unassembled WGS sequence"/>
</dbReference>
<proteinExistence type="predicted"/>
<feature type="chain" id="PRO_5039654295" evidence="1">
    <location>
        <begin position="21"/>
        <end position="187"/>
    </location>
</feature>
<evidence type="ECO:0000256" key="1">
    <source>
        <dbReference type="SAM" id="SignalP"/>
    </source>
</evidence>
<reference evidence="2" key="2">
    <citation type="submission" date="2021-04" db="EMBL/GenBank/DDBJ databases">
        <authorList>
            <person name="Gilroy R."/>
        </authorList>
    </citation>
    <scope>NUCLEOTIDE SEQUENCE</scope>
    <source>
        <strain evidence="2">ChiHecec3B27-8219</strain>
    </source>
</reference>
<dbReference type="AlphaFoldDB" id="A0A9D2JVX8"/>
<keyword evidence="1" id="KW-0732">Signal</keyword>
<evidence type="ECO:0000313" key="3">
    <source>
        <dbReference type="Proteomes" id="UP000824055"/>
    </source>
</evidence>
<comment type="caution">
    <text evidence="2">The sequence shown here is derived from an EMBL/GenBank/DDBJ whole genome shotgun (WGS) entry which is preliminary data.</text>
</comment>
<protein>
    <submittedName>
        <fullName evidence="2">Lipocalin family protein</fullName>
    </submittedName>
</protein>
<name>A0A9D2JVX8_9BACT</name>
<dbReference type="EMBL" id="DXBE01000020">
    <property type="protein sequence ID" value="HIZ68648.1"/>
    <property type="molecule type" value="Genomic_DNA"/>
</dbReference>
<gene>
    <name evidence="2" type="ORF">H9966_02005</name>
</gene>